<feature type="transmembrane region" description="Helical" evidence="8">
    <location>
        <begin position="335"/>
        <end position="354"/>
    </location>
</feature>
<feature type="transmembrane region" description="Helical" evidence="8">
    <location>
        <begin position="921"/>
        <end position="946"/>
    </location>
</feature>
<feature type="transmembrane region" description="Helical" evidence="8">
    <location>
        <begin position="528"/>
        <end position="547"/>
    </location>
</feature>
<dbReference type="GO" id="GO:0005886">
    <property type="term" value="C:plasma membrane"/>
    <property type="evidence" value="ECO:0007669"/>
    <property type="project" value="UniProtKB-SubCell"/>
</dbReference>
<evidence type="ECO:0000313" key="9">
    <source>
        <dbReference type="EMBL" id="ARU56857.1"/>
    </source>
</evidence>
<feature type="transmembrane region" description="Helical" evidence="8">
    <location>
        <begin position="855"/>
        <end position="874"/>
    </location>
</feature>
<name>A0A1Y0I8M4_9GAMM</name>
<evidence type="ECO:0000313" key="10">
    <source>
        <dbReference type="Proteomes" id="UP000196027"/>
    </source>
</evidence>
<dbReference type="GO" id="GO:0042910">
    <property type="term" value="F:xenobiotic transmembrane transporter activity"/>
    <property type="evidence" value="ECO:0007669"/>
    <property type="project" value="TreeGrafter"/>
</dbReference>
<feature type="transmembrane region" description="Helical" evidence="8">
    <location>
        <begin position="464"/>
        <end position="482"/>
    </location>
</feature>
<keyword evidence="4" id="KW-0997">Cell inner membrane</keyword>
<gene>
    <name evidence="9" type="ORF">OLMES_2809</name>
</gene>
<dbReference type="Gene3D" id="3.30.70.1430">
    <property type="entry name" value="Multidrug efflux transporter AcrB pore domain"/>
    <property type="match status" value="2"/>
</dbReference>
<dbReference type="PANTHER" id="PTHR32063">
    <property type="match status" value="1"/>
</dbReference>
<comment type="subcellular location">
    <subcellularLocation>
        <location evidence="1">Cell inner membrane</location>
        <topology evidence="1">Multi-pass membrane protein</topology>
    </subcellularLocation>
</comment>
<dbReference type="PANTHER" id="PTHR32063:SF14">
    <property type="entry name" value="BLL4319 PROTEIN"/>
    <property type="match status" value="1"/>
</dbReference>
<evidence type="ECO:0000256" key="3">
    <source>
        <dbReference type="ARBA" id="ARBA00022475"/>
    </source>
</evidence>
<feature type="transmembrane region" description="Helical" evidence="8">
    <location>
        <begin position="967"/>
        <end position="986"/>
    </location>
</feature>
<dbReference type="Gene3D" id="1.20.1640.10">
    <property type="entry name" value="Multidrug efflux transporter AcrB transmembrane domain"/>
    <property type="match status" value="2"/>
</dbReference>
<keyword evidence="10" id="KW-1185">Reference proteome</keyword>
<keyword evidence="7 8" id="KW-0472">Membrane</keyword>
<keyword evidence="5 8" id="KW-0812">Transmembrane</keyword>
<dbReference type="KEGG" id="ome:OLMES_2809"/>
<dbReference type="Pfam" id="PF00873">
    <property type="entry name" value="ACR_tran"/>
    <property type="match status" value="1"/>
</dbReference>
<dbReference type="PRINTS" id="PR00702">
    <property type="entry name" value="ACRIFLAVINRP"/>
</dbReference>
<keyword evidence="3" id="KW-1003">Cell membrane</keyword>
<dbReference type="EMBL" id="CP021425">
    <property type="protein sequence ID" value="ARU56857.1"/>
    <property type="molecule type" value="Genomic_DNA"/>
</dbReference>
<feature type="transmembrane region" description="Helical" evidence="8">
    <location>
        <begin position="432"/>
        <end position="452"/>
    </location>
</feature>
<sequence>MKNITDIFVKKPVLAIVVNILIVIAGIQAWQSLSVRQYPQSENASVIVATQYVGASAEVVKGFVTTAIEGAIASADGIDYVESKSLSNLSLVTARLKLNYDSTKALADITSKVNQVRNELPAEAQIPSISLQSADSEFAAAYLSFYSEIMSQSEITDYLVRVVQPRLASLAGVQRAEIYGARTFAMRVWLKPARMAAMSVSPSQVRGALAANNYLSAVGSTKGAYDQVYLTANTDLHTVEEFENLVISENNDVIVRLKDVADVELGAEDYDTNVSFNGQTAVFMGIFPLSNANTIEVVQRVKEDLEGIKASLPPGLQANLGYDASEYISNAIHEVVVTLIDTLLIVIIVIFLFLGSIRSVIVPVVAIPVSLIGAIFLMQTFGFTLNLLTLLAIVLSVGLVVDDAIVVVENVERHLREGRTPFEAAKIGARELIGPVIAMTITLAAVYTPIGLQGGLTGSLFREFALTLAGAVTISGIVALTLSPMMSAKLLPSADKEEKGFTGWVNHRFDHLRDVYGRILAQTLKVRPAVYGAWALLSLMIVPMYMFSPKELAPLEDQGFMFGIINNAANASADQKQHFGKAAEQVFLNAPERELTFQILMAPSDPFAAALGVGGFSGMVVKPWDQRDRSISQIVPDMQAQLSAIPGIQVFAAQPPALPGGSNFPIEFLITSTAEPEEMLEYAQKLQMKAMESGLFYFPPEIDLKYDQPQSEIVINHEKVAALGLNNAQVGADLSTALGGNYVNRFNINGRAYKVIPQVMRAERLTPEQLKSIYITGPNNQLMPLSAIAQIEDSTVPRSLNRFQQLNAIKLSGMTAQLDEGLKVLETASAEILPAGYTTNYTGESRQLRTEGGKFLPALLMAILMIFLVLAIQFNSFRDPLVILLGSVPLAMFGALIFTTLKMPNPDMPYWTNGWTTTLNIYAQVGLVTLVGLIAKNGILIVEFANKLQEEGVQKLEAIQSAAMTRLRPVLMTSVATVAGHFPLTLVDGPGAAARNSIGVVLVGGMAIGTIFTLFVVPSLYMLIAKSHPKENLEGASDLPSTVESPITSTSS</sequence>
<dbReference type="FunFam" id="1.20.1640.10:FF:000001">
    <property type="entry name" value="Efflux pump membrane transporter"/>
    <property type="match status" value="1"/>
</dbReference>
<dbReference type="InterPro" id="IPR001036">
    <property type="entry name" value="Acrflvin-R"/>
</dbReference>
<evidence type="ECO:0000256" key="4">
    <source>
        <dbReference type="ARBA" id="ARBA00022519"/>
    </source>
</evidence>
<evidence type="ECO:0000256" key="2">
    <source>
        <dbReference type="ARBA" id="ARBA00022448"/>
    </source>
</evidence>
<keyword evidence="6 8" id="KW-1133">Transmembrane helix</keyword>
<dbReference type="InterPro" id="IPR027463">
    <property type="entry name" value="AcrB_DN_DC_subdom"/>
</dbReference>
<organism evidence="9 10">
    <name type="scientific">Oleiphilus messinensis</name>
    <dbReference type="NCBI Taxonomy" id="141451"/>
    <lineage>
        <taxon>Bacteria</taxon>
        <taxon>Pseudomonadati</taxon>
        <taxon>Pseudomonadota</taxon>
        <taxon>Gammaproteobacteria</taxon>
        <taxon>Oceanospirillales</taxon>
        <taxon>Oleiphilaceae</taxon>
        <taxon>Oleiphilus</taxon>
    </lineage>
</organism>
<dbReference type="Proteomes" id="UP000196027">
    <property type="component" value="Chromosome"/>
</dbReference>
<dbReference type="Gene3D" id="3.30.2090.10">
    <property type="entry name" value="Multidrug efflux transporter AcrB TolC docking domain, DN and DC subdomains"/>
    <property type="match status" value="2"/>
</dbReference>
<evidence type="ECO:0000256" key="8">
    <source>
        <dbReference type="SAM" id="Phobius"/>
    </source>
</evidence>
<feature type="transmembrane region" description="Helical" evidence="8">
    <location>
        <begin position="12"/>
        <end position="30"/>
    </location>
</feature>
<dbReference type="Gene3D" id="3.30.70.1440">
    <property type="entry name" value="Multidrug efflux transporter AcrB pore domain"/>
    <property type="match status" value="1"/>
</dbReference>
<dbReference type="AlphaFoldDB" id="A0A1Y0I8M4"/>
<evidence type="ECO:0000256" key="5">
    <source>
        <dbReference type="ARBA" id="ARBA00022692"/>
    </source>
</evidence>
<evidence type="ECO:0000256" key="1">
    <source>
        <dbReference type="ARBA" id="ARBA00004429"/>
    </source>
</evidence>
<reference evidence="9 10" key="1">
    <citation type="submission" date="2017-05" db="EMBL/GenBank/DDBJ databases">
        <title>Genomic insights into alkan degradation activity of Oleiphilus messinensis.</title>
        <authorList>
            <person name="Kozyavkin S.A."/>
            <person name="Slesarev A.I."/>
            <person name="Golyshin P.N."/>
            <person name="Korzhenkov A."/>
            <person name="Golyshina O.N."/>
            <person name="Toshchakov S.V."/>
        </authorList>
    </citation>
    <scope>NUCLEOTIDE SEQUENCE [LARGE SCALE GENOMIC DNA]</scope>
    <source>
        <strain evidence="9 10">ME102</strain>
    </source>
</reference>
<feature type="transmembrane region" description="Helical" evidence="8">
    <location>
        <begin position="387"/>
        <end position="411"/>
    </location>
</feature>
<feature type="transmembrane region" description="Helical" evidence="8">
    <location>
        <begin position="361"/>
        <end position="381"/>
    </location>
</feature>
<dbReference type="SUPFAM" id="SSF82693">
    <property type="entry name" value="Multidrug efflux transporter AcrB pore domain, PN1, PN2, PC1 and PC2 subdomains"/>
    <property type="match status" value="4"/>
</dbReference>
<feature type="transmembrane region" description="Helical" evidence="8">
    <location>
        <begin position="998"/>
        <end position="1024"/>
    </location>
</feature>
<dbReference type="Gene3D" id="3.30.70.1320">
    <property type="entry name" value="Multidrug efflux transporter AcrB pore domain like"/>
    <property type="match status" value="1"/>
</dbReference>
<proteinExistence type="predicted"/>
<protein>
    <submittedName>
        <fullName evidence="9">RND superfamily HAE1 family efflux transporter inner membrane pump subunit</fullName>
    </submittedName>
</protein>
<dbReference type="RefSeq" id="WP_087461811.1">
    <property type="nucleotide sequence ID" value="NZ_CP021425.1"/>
</dbReference>
<accession>A0A1Y0I8M4</accession>
<dbReference type="OrthoDB" id="9757904at2"/>
<dbReference type="SUPFAM" id="SSF82866">
    <property type="entry name" value="Multidrug efflux transporter AcrB transmembrane domain"/>
    <property type="match status" value="2"/>
</dbReference>
<evidence type="ECO:0000256" key="6">
    <source>
        <dbReference type="ARBA" id="ARBA00022989"/>
    </source>
</evidence>
<dbReference type="SUPFAM" id="SSF82714">
    <property type="entry name" value="Multidrug efflux transporter AcrB TolC docking domain, DN and DC subdomains"/>
    <property type="match status" value="2"/>
</dbReference>
<feature type="transmembrane region" description="Helical" evidence="8">
    <location>
        <begin position="881"/>
        <end position="901"/>
    </location>
</feature>
<evidence type="ECO:0000256" key="7">
    <source>
        <dbReference type="ARBA" id="ARBA00023136"/>
    </source>
</evidence>
<keyword evidence="2" id="KW-0813">Transport</keyword>